<dbReference type="InterPro" id="IPR006326">
    <property type="entry name" value="UDPGT_MGT-like"/>
</dbReference>
<dbReference type="InterPro" id="IPR010610">
    <property type="entry name" value="EryCIII-like_C"/>
</dbReference>
<evidence type="ECO:0000259" key="4">
    <source>
        <dbReference type="Pfam" id="PF06722"/>
    </source>
</evidence>
<comment type="similarity">
    <text evidence="1">Belongs to the UDP-glycosyltransferase family.</text>
</comment>
<dbReference type="RefSeq" id="WP_002481980.1">
    <property type="nucleotide sequence ID" value="NZ_CAXOQR010000018.1"/>
</dbReference>
<sequence length="403" mass="45133">MAKVLFINSGSIGHLNPTIAVCKELVARGEEVVYYIGDQYQDKLKDTGVEIRTLPTDEIIQRFTAYGSGNLFHVVNGLLNTADVILPKILEDTKNEHYDYLISDSMFSFGNLIAQKLHIPTISSITSFAHTAETFEVALNYNAQALSETEMNDVEDTFNHLQQHIQTTYGVEVNSRYETMNNPGDFNIAYILEKFQINPELFDSGHYRFVGPSVMQPQSTDFMSQVDQSRPIVYVSLGTVFNQNIGFFNQCFAALKDLDVSVIVSIGEANNAADFDTIPDNVLLKSYVPQTELLQHTALFLTHAGMNSTNEALLMDVPLLAFPQNADQPLVAQQIENINVGQQLNSETVTTEDLKAKVVEMLQNRATYQAQIKKIKQTQALDQPGYVTAVDQILTFRDHHINH</sequence>
<dbReference type="EMBL" id="UHED01000001">
    <property type="protein sequence ID" value="SUM81588.1"/>
    <property type="molecule type" value="Genomic_DNA"/>
</dbReference>
<dbReference type="PANTHER" id="PTHR48043:SF145">
    <property type="entry name" value="FI06409P-RELATED"/>
    <property type="match status" value="1"/>
</dbReference>
<dbReference type="GO" id="GO:0008194">
    <property type="term" value="F:UDP-glycosyltransferase activity"/>
    <property type="evidence" value="ECO:0007669"/>
    <property type="project" value="InterPro"/>
</dbReference>
<organism evidence="5 6">
    <name type="scientific">Staphylococcus saprophyticus</name>
    <dbReference type="NCBI Taxonomy" id="29385"/>
    <lineage>
        <taxon>Bacteria</taxon>
        <taxon>Bacillati</taxon>
        <taxon>Bacillota</taxon>
        <taxon>Bacilli</taxon>
        <taxon>Bacillales</taxon>
        <taxon>Staphylococcaceae</taxon>
        <taxon>Staphylococcus</taxon>
    </lineage>
</organism>
<dbReference type="Proteomes" id="UP000254707">
    <property type="component" value="Unassembled WGS sequence"/>
</dbReference>
<evidence type="ECO:0000313" key="6">
    <source>
        <dbReference type="Proteomes" id="UP000254707"/>
    </source>
</evidence>
<dbReference type="AlphaFoldDB" id="A0A380HH53"/>
<dbReference type="Pfam" id="PF06722">
    <property type="entry name" value="EryCIII-like_C"/>
    <property type="match status" value="1"/>
</dbReference>
<accession>A0A380HH53</accession>
<dbReference type="GO" id="GO:0016758">
    <property type="term" value="F:hexosyltransferase activity"/>
    <property type="evidence" value="ECO:0007669"/>
    <property type="project" value="InterPro"/>
</dbReference>
<gene>
    <name evidence="5" type="primary">oleD</name>
    <name evidence="5" type="ORF">NCTC7688_00075</name>
</gene>
<evidence type="ECO:0000256" key="1">
    <source>
        <dbReference type="ARBA" id="ARBA00009995"/>
    </source>
</evidence>
<evidence type="ECO:0000256" key="3">
    <source>
        <dbReference type="ARBA" id="ARBA00022679"/>
    </source>
</evidence>
<name>A0A380HH53_STASA</name>
<feature type="domain" description="Erythromycin biosynthesis protein CIII-like C-terminal" evidence="4">
    <location>
        <begin position="252"/>
        <end position="379"/>
    </location>
</feature>
<dbReference type="CDD" id="cd03784">
    <property type="entry name" value="GT1_Gtf-like"/>
    <property type="match status" value="1"/>
</dbReference>
<reference evidence="5 6" key="1">
    <citation type="submission" date="2018-06" db="EMBL/GenBank/DDBJ databases">
        <authorList>
            <consortium name="Pathogen Informatics"/>
            <person name="Doyle S."/>
        </authorList>
    </citation>
    <scope>NUCLEOTIDE SEQUENCE [LARGE SCALE GENOMIC DNA]</scope>
    <source>
        <strain evidence="5 6">NCTC7688</strain>
    </source>
</reference>
<keyword evidence="2 5" id="KW-0328">Glycosyltransferase</keyword>
<protein>
    <submittedName>
        <fullName evidence="5">Glycosyltransferase</fullName>
        <ecNumber evidence="5">2.4.1.-</ecNumber>
    </submittedName>
</protein>
<dbReference type="EC" id="2.4.1.-" evidence="5"/>
<dbReference type="PANTHER" id="PTHR48043">
    <property type="entry name" value="EG:EG0003.4 PROTEIN-RELATED"/>
    <property type="match status" value="1"/>
</dbReference>
<proteinExistence type="inferred from homology"/>
<dbReference type="SUPFAM" id="SSF53756">
    <property type="entry name" value="UDP-Glycosyltransferase/glycogen phosphorylase"/>
    <property type="match status" value="1"/>
</dbReference>
<dbReference type="NCBIfam" id="TIGR01426">
    <property type="entry name" value="MGT"/>
    <property type="match status" value="1"/>
</dbReference>
<keyword evidence="3 5" id="KW-0808">Transferase</keyword>
<dbReference type="FunFam" id="3.40.50.2000:FF:000072">
    <property type="entry name" value="Glycosyl transferase"/>
    <property type="match status" value="1"/>
</dbReference>
<dbReference type="Gene3D" id="3.40.50.2000">
    <property type="entry name" value="Glycogen Phosphorylase B"/>
    <property type="match status" value="2"/>
</dbReference>
<evidence type="ECO:0000256" key="2">
    <source>
        <dbReference type="ARBA" id="ARBA00022676"/>
    </source>
</evidence>
<evidence type="ECO:0000313" key="5">
    <source>
        <dbReference type="EMBL" id="SUM81588.1"/>
    </source>
</evidence>
<dbReference type="InterPro" id="IPR002213">
    <property type="entry name" value="UDP_glucos_trans"/>
</dbReference>
<dbReference type="InterPro" id="IPR050271">
    <property type="entry name" value="UDP-glycosyltransferase"/>
</dbReference>